<dbReference type="EMBL" id="BAAAUT010000049">
    <property type="protein sequence ID" value="GAA3154819.1"/>
    <property type="molecule type" value="Genomic_DNA"/>
</dbReference>
<evidence type="ECO:0000313" key="2">
    <source>
        <dbReference type="Proteomes" id="UP001500320"/>
    </source>
</evidence>
<organism evidence="1 2">
    <name type="scientific">Planomonospora alba</name>
    <dbReference type="NCBI Taxonomy" id="161354"/>
    <lineage>
        <taxon>Bacteria</taxon>
        <taxon>Bacillati</taxon>
        <taxon>Actinomycetota</taxon>
        <taxon>Actinomycetes</taxon>
        <taxon>Streptosporangiales</taxon>
        <taxon>Streptosporangiaceae</taxon>
        <taxon>Planomonospora</taxon>
    </lineage>
</organism>
<protein>
    <submittedName>
        <fullName evidence="1">Uncharacterized protein</fullName>
    </submittedName>
</protein>
<sequence length="56" mass="6064">MGDERLGGGVHGVNVVGTIERLGWIRTSFAPLGHAPLLPVRSQHCHTHKTWVPTAL</sequence>
<evidence type="ECO:0000313" key="1">
    <source>
        <dbReference type="EMBL" id="GAA3154819.1"/>
    </source>
</evidence>
<proteinExistence type="predicted"/>
<gene>
    <name evidence="1" type="ORF">GCM10010466_52210</name>
</gene>
<name>A0ABP6NPB9_9ACTN</name>
<comment type="caution">
    <text evidence="1">The sequence shown here is derived from an EMBL/GenBank/DDBJ whole genome shotgun (WGS) entry which is preliminary data.</text>
</comment>
<dbReference type="Proteomes" id="UP001500320">
    <property type="component" value="Unassembled WGS sequence"/>
</dbReference>
<reference evidence="2" key="1">
    <citation type="journal article" date="2019" name="Int. J. Syst. Evol. Microbiol.">
        <title>The Global Catalogue of Microorganisms (GCM) 10K type strain sequencing project: providing services to taxonomists for standard genome sequencing and annotation.</title>
        <authorList>
            <consortium name="The Broad Institute Genomics Platform"/>
            <consortium name="The Broad Institute Genome Sequencing Center for Infectious Disease"/>
            <person name="Wu L."/>
            <person name="Ma J."/>
        </authorList>
    </citation>
    <scope>NUCLEOTIDE SEQUENCE [LARGE SCALE GENOMIC DNA]</scope>
    <source>
        <strain evidence="2">JCM 9373</strain>
    </source>
</reference>
<accession>A0ABP6NPB9</accession>
<keyword evidence="2" id="KW-1185">Reference proteome</keyword>